<dbReference type="EMBL" id="CP108222">
    <property type="protein sequence ID" value="WTT19515.1"/>
    <property type="molecule type" value="Genomic_DNA"/>
</dbReference>
<evidence type="ECO:0000313" key="1">
    <source>
        <dbReference type="EMBL" id="WTT19515.1"/>
    </source>
</evidence>
<protein>
    <submittedName>
        <fullName evidence="1">Uncharacterized protein</fullName>
    </submittedName>
</protein>
<reference evidence="1" key="1">
    <citation type="submission" date="2022-10" db="EMBL/GenBank/DDBJ databases">
        <title>The complete genomes of actinobacterial strains from the NBC collection.</title>
        <authorList>
            <person name="Joergensen T.S."/>
            <person name="Alvarez Arevalo M."/>
            <person name="Sterndorff E.B."/>
            <person name="Faurdal D."/>
            <person name="Vuksanovic O."/>
            <person name="Mourched A.-S."/>
            <person name="Charusanti P."/>
            <person name="Shaw S."/>
            <person name="Blin K."/>
            <person name="Weber T."/>
        </authorList>
    </citation>
    <scope>NUCLEOTIDE SEQUENCE</scope>
    <source>
        <strain evidence="1">NBC_00093</strain>
    </source>
</reference>
<gene>
    <name evidence="1" type="ORF">OHA22_30305</name>
</gene>
<proteinExistence type="predicted"/>
<dbReference type="AlphaFoldDB" id="A0AAU2A516"/>
<sequence length="215" mass="23823">MKLSTAILLVVDIGAVSGVAHVVRESGGHLTDPLTLVSVVSPGIPLLAFIVLRRWADQDMPSRPQSGRRWSQAAWKATWWAAKLAGERREMLEPWRAHLVGDPENGVALTPRQQQWLALGFAVAAIRYRLHDALQPLWRPVDWFLSSDSRTNSFVSALVGGQAIYIVDDGGIPALVTEVWEPCGILGGALYVLTRWLRKVRCIELAKTRKASKEE</sequence>
<accession>A0AAU2A516</accession>
<name>A0AAU2A516_9ACTN</name>
<organism evidence="1">
    <name type="scientific">Streptomyces sp. NBC_00093</name>
    <dbReference type="NCBI Taxonomy" id="2975649"/>
    <lineage>
        <taxon>Bacteria</taxon>
        <taxon>Bacillati</taxon>
        <taxon>Actinomycetota</taxon>
        <taxon>Actinomycetes</taxon>
        <taxon>Kitasatosporales</taxon>
        <taxon>Streptomycetaceae</taxon>
        <taxon>Streptomyces</taxon>
    </lineage>
</organism>